<keyword evidence="2" id="KW-1185">Reference proteome</keyword>
<reference evidence="2" key="1">
    <citation type="journal article" date="2003" name="Appl. Microbiol. Biotechnol.">
        <title>The Corynebacterium glutamicum genome: features and impacts on biotechnological processes.</title>
        <authorList>
            <person name="Ikeda M."/>
            <person name="Nakagawa S."/>
        </authorList>
    </citation>
    <scope>NUCLEOTIDE SEQUENCE [LARGE SCALE GENOMIC DNA]</scope>
    <source>
        <strain evidence="2">ATCC 13032 / DSM 20300 / BCRC 11384 / JCM 1318 / LMG 3730 / NCIMB 10025</strain>
    </source>
</reference>
<evidence type="ECO:0008006" key="3">
    <source>
        <dbReference type="Google" id="ProtNLM"/>
    </source>
</evidence>
<protein>
    <recommendedName>
        <fullName evidence="3">DUF2726 domain-containing protein</fullName>
    </recommendedName>
</protein>
<dbReference type="Proteomes" id="UP000000582">
    <property type="component" value="Chromosome"/>
</dbReference>
<evidence type="ECO:0000313" key="2">
    <source>
        <dbReference type="Proteomes" id="UP000000582"/>
    </source>
</evidence>
<proteinExistence type="predicted"/>
<organism evidence="1 2">
    <name type="scientific">Corynebacterium glutamicum (strain ATCC 13032 / DSM 20300 / JCM 1318 / BCRC 11384 / CCUG 27702 / LMG 3730 / NBRC 12168 / NCIMB 10025 / NRRL B-2784 / 534)</name>
    <dbReference type="NCBI Taxonomy" id="196627"/>
    <lineage>
        <taxon>Bacteria</taxon>
        <taxon>Bacillati</taxon>
        <taxon>Actinomycetota</taxon>
        <taxon>Actinomycetes</taxon>
        <taxon>Mycobacteriales</taxon>
        <taxon>Corynebacteriaceae</taxon>
        <taxon>Corynebacterium</taxon>
    </lineage>
</organism>
<dbReference type="PATRIC" id="fig|196627.13.peg.1733"/>
<dbReference type="BioCyc" id="CORYNE:G18NG-11376-MONOMER"/>
<accession>Q8NPM8</accession>
<dbReference type="EMBL" id="BA000036">
    <property type="protein sequence ID" value="BAB99177.1"/>
    <property type="molecule type" value="Genomic_DNA"/>
</dbReference>
<dbReference type="OrthoDB" id="4113298at2"/>
<gene>
    <name evidence="1" type="ordered locus">Cgl1784</name>
</gene>
<name>Q8NPM8_CORGL</name>
<dbReference type="HOGENOM" id="CLU_071776_0_0_11"/>
<evidence type="ECO:0000313" key="1">
    <source>
        <dbReference type="EMBL" id="BAB99177.1"/>
    </source>
</evidence>
<dbReference type="Gene3D" id="3.40.960.10">
    <property type="entry name" value="VSR Endonuclease"/>
    <property type="match status" value="1"/>
</dbReference>
<dbReference type="AlphaFoldDB" id="Q8NPM8"/>
<dbReference type="STRING" id="196627.cg2004"/>
<dbReference type="KEGG" id="cgl:Cgl1784"/>
<sequence length="288" mass="32538">MWHCRCTCGVEKDLAAGSLKNGDSKSCGCLKIESLSKNRDLVGSTFGRWSVVRRGEDVLQWGRLSKAWFCECECGATRDVLEQSLLRGRSISCGCYRIEQRRETAVFEDLTGKVFNQWTVLSRTDDRFYPGGGRSQMWLCRCMCGSENAVAGIMLRQGISQSCGCLHGSIQESHVRDFLLKNDFQFESQKTFDGLVGVGGGPLSYDFLVFKDTEPWLLIECQGEQHFRPVEYFGGESRFAIQQEHDRRKRAFTVVRELTLLEIPYTARTAESIGELLVSGPFQEEVFG</sequence>